<evidence type="ECO:0000256" key="7">
    <source>
        <dbReference type="SAM" id="Phobius"/>
    </source>
</evidence>
<evidence type="ECO:0000259" key="8">
    <source>
        <dbReference type="Pfam" id="PF02687"/>
    </source>
</evidence>
<dbReference type="Pfam" id="PF02687">
    <property type="entry name" value="FtsX"/>
    <property type="match status" value="2"/>
</dbReference>
<feature type="transmembrane region" description="Helical" evidence="7">
    <location>
        <begin position="42"/>
        <end position="68"/>
    </location>
</feature>
<evidence type="ECO:0000256" key="5">
    <source>
        <dbReference type="ARBA" id="ARBA00023136"/>
    </source>
</evidence>
<organism evidence="9 10">
    <name type="scientific">Lentzea rhizosphaerae</name>
    <dbReference type="NCBI Taxonomy" id="2041025"/>
    <lineage>
        <taxon>Bacteria</taxon>
        <taxon>Bacillati</taxon>
        <taxon>Actinomycetota</taxon>
        <taxon>Actinomycetes</taxon>
        <taxon>Pseudonocardiales</taxon>
        <taxon>Pseudonocardiaceae</taxon>
        <taxon>Lentzea</taxon>
    </lineage>
</organism>
<gene>
    <name evidence="9" type="ORF">ACFOWZ_24225</name>
</gene>
<feature type="transmembrane region" description="Helical" evidence="7">
    <location>
        <begin position="553"/>
        <end position="573"/>
    </location>
</feature>
<keyword evidence="4 7" id="KW-1133">Transmembrane helix</keyword>
<keyword evidence="2" id="KW-1003">Cell membrane</keyword>
<sequence length="591" mass="60697">MRRFLPVLSITIAAFFAYSTVLAKDITERSLAVKAARLVEVFALLGAFVTVAMIVAALVSTSTFRIVFAQRMRQLALLRAVGASRARLARSLIAEGALTGLLASIAGVALAVGAGQLVPLAGLEAPGVPLTPALVVVFGSFVLTTLAALAPAWSAAKVSPLEALRTSAVQDTRNRIGGPRWVLGVLMASAAGVLLVNVVVDGLFSKQRPSGMTEDLLLRTTISGALAFGALITLGPALISPVLRLIGVALRRSTIGTLAVSGVGGAPRRAASVTAVVALGVSLVIATLTGANTLQGLGKAEMASAYPADLEITGAVDLAALRAAGLTDVLPYQRTEITVNGRLTMQATDLDITRLRDLSDFRVDTGSLNSVGPRSIILSTYTASRLGLVAGSRADVNGVQMTVAATVFGGVPLGSALLHSSDVEGDPVGALANGAKDLVPAGYEVESLTDRRLAQENWFTTLVAIAVGLLFLTMLIAVVGVGSTTALSVLERTRESGLLRAIGLTRKELGRLVTVEAGLYGIIGAVLGLAIGVPYAWLAIISLGVEWPLQVPVFSVGVVVFVLAALTAGAGLLPARRAARVSPVAALHSIQ</sequence>
<evidence type="ECO:0000256" key="4">
    <source>
        <dbReference type="ARBA" id="ARBA00022989"/>
    </source>
</evidence>
<proteinExistence type="inferred from homology"/>
<evidence type="ECO:0000256" key="1">
    <source>
        <dbReference type="ARBA" id="ARBA00004651"/>
    </source>
</evidence>
<feature type="transmembrane region" description="Helical" evidence="7">
    <location>
        <begin position="88"/>
        <end position="113"/>
    </location>
</feature>
<evidence type="ECO:0000313" key="9">
    <source>
        <dbReference type="EMBL" id="MFC3894599.1"/>
    </source>
</evidence>
<reference evidence="10" key="1">
    <citation type="journal article" date="2019" name="Int. J. Syst. Evol. Microbiol.">
        <title>The Global Catalogue of Microorganisms (GCM) 10K type strain sequencing project: providing services to taxonomists for standard genome sequencing and annotation.</title>
        <authorList>
            <consortium name="The Broad Institute Genomics Platform"/>
            <consortium name="The Broad Institute Genome Sequencing Center for Infectious Disease"/>
            <person name="Wu L."/>
            <person name="Ma J."/>
        </authorList>
    </citation>
    <scope>NUCLEOTIDE SEQUENCE [LARGE SCALE GENOMIC DNA]</scope>
    <source>
        <strain evidence="10">CGMCC 4.7405</strain>
    </source>
</reference>
<dbReference type="PANTHER" id="PTHR30572:SF4">
    <property type="entry name" value="ABC TRANSPORTER PERMEASE YTRF"/>
    <property type="match status" value="1"/>
</dbReference>
<keyword evidence="5 7" id="KW-0472">Membrane</keyword>
<feature type="transmembrane region" description="Helical" evidence="7">
    <location>
        <begin position="133"/>
        <end position="156"/>
    </location>
</feature>
<dbReference type="Proteomes" id="UP001595690">
    <property type="component" value="Unassembled WGS sequence"/>
</dbReference>
<accession>A0ABV8BY03</accession>
<dbReference type="InterPro" id="IPR003838">
    <property type="entry name" value="ABC3_permease_C"/>
</dbReference>
<keyword evidence="10" id="KW-1185">Reference proteome</keyword>
<keyword evidence="3 7" id="KW-0812">Transmembrane</keyword>
<name>A0ABV8BY03_9PSEU</name>
<feature type="transmembrane region" description="Helical" evidence="7">
    <location>
        <begin position="458"/>
        <end position="490"/>
    </location>
</feature>
<dbReference type="RefSeq" id="WP_382376137.1">
    <property type="nucleotide sequence ID" value="NZ_JBHRZI010000019.1"/>
</dbReference>
<feature type="transmembrane region" description="Helical" evidence="7">
    <location>
        <begin position="270"/>
        <end position="291"/>
    </location>
</feature>
<feature type="transmembrane region" description="Helical" evidence="7">
    <location>
        <begin position="181"/>
        <end position="204"/>
    </location>
</feature>
<evidence type="ECO:0000256" key="2">
    <source>
        <dbReference type="ARBA" id="ARBA00022475"/>
    </source>
</evidence>
<dbReference type="EMBL" id="JBHRZI010000019">
    <property type="protein sequence ID" value="MFC3894599.1"/>
    <property type="molecule type" value="Genomic_DNA"/>
</dbReference>
<comment type="similarity">
    <text evidence="6">Belongs to the ABC-4 integral membrane protein family.</text>
</comment>
<dbReference type="InterPro" id="IPR050250">
    <property type="entry name" value="Macrolide_Exporter_MacB"/>
</dbReference>
<feature type="transmembrane region" description="Helical" evidence="7">
    <location>
        <begin position="224"/>
        <end position="250"/>
    </location>
</feature>
<comment type="caution">
    <text evidence="9">The sequence shown here is derived from an EMBL/GenBank/DDBJ whole genome shotgun (WGS) entry which is preliminary data.</text>
</comment>
<evidence type="ECO:0000313" key="10">
    <source>
        <dbReference type="Proteomes" id="UP001595690"/>
    </source>
</evidence>
<dbReference type="PANTHER" id="PTHR30572">
    <property type="entry name" value="MEMBRANE COMPONENT OF TRANSPORTER-RELATED"/>
    <property type="match status" value="1"/>
</dbReference>
<evidence type="ECO:0000256" key="3">
    <source>
        <dbReference type="ARBA" id="ARBA00022692"/>
    </source>
</evidence>
<evidence type="ECO:0000256" key="6">
    <source>
        <dbReference type="ARBA" id="ARBA00038076"/>
    </source>
</evidence>
<feature type="domain" description="ABC3 transporter permease C-terminal" evidence="8">
    <location>
        <begin position="469"/>
        <end position="583"/>
    </location>
</feature>
<protein>
    <submittedName>
        <fullName evidence="9">FtsX-like permease family protein</fullName>
    </submittedName>
</protein>
<comment type="subcellular location">
    <subcellularLocation>
        <location evidence="1">Cell membrane</location>
        <topology evidence="1">Multi-pass membrane protein</topology>
    </subcellularLocation>
</comment>
<feature type="transmembrane region" description="Helical" evidence="7">
    <location>
        <begin position="517"/>
        <end position="541"/>
    </location>
</feature>
<feature type="domain" description="ABC3 transporter permease C-terminal" evidence="8">
    <location>
        <begin position="47"/>
        <end position="160"/>
    </location>
</feature>